<gene>
    <name evidence="2" type="ORF">METZ01_LOCUS275724</name>
</gene>
<dbReference type="InterPro" id="IPR000914">
    <property type="entry name" value="SBP_5_dom"/>
</dbReference>
<dbReference type="GO" id="GO:1904680">
    <property type="term" value="F:peptide transmembrane transporter activity"/>
    <property type="evidence" value="ECO:0007669"/>
    <property type="project" value="TreeGrafter"/>
</dbReference>
<reference evidence="2" key="1">
    <citation type="submission" date="2018-05" db="EMBL/GenBank/DDBJ databases">
        <authorList>
            <person name="Lanie J.A."/>
            <person name="Ng W.-L."/>
            <person name="Kazmierczak K.M."/>
            <person name="Andrzejewski T.M."/>
            <person name="Davidsen T.M."/>
            <person name="Wayne K.J."/>
            <person name="Tettelin H."/>
            <person name="Glass J.I."/>
            <person name="Rusch D."/>
            <person name="Podicherti R."/>
            <person name="Tsui H.-C.T."/>
            <person name="Winkler M.E."/>
        </authorList>
    </citation>
    <scope>NUCLEOTIDE SEQUENCE</scope>
</reference>
<dbReference type="Gene3D" id="3.40.190.10">
    <property type="entry name" value="Periplasmic binding protein-like II"/>
    <property type="match status" value="1"/>
</dbReference>
<proteinExistence type="predicted"/>
<dbReference type="AlphaFoldDB" id="A0A382KEC1"/>
<dbReference type="Gene3D" id="3.90.76.10">
    <property type="entry name" value="Dipeptide-binding Protein, Domain 1"/>
    <property type="match status" value="1"/>
</dbReference>
<evidence type="ECO:0000259" key="1">
    <source>
        <dbReference type="Pfam" id="PF00496"/>
    </source>
</evidence>
<name>A0A382KEC1_9ZZZZ</name>
<organism evidence="2">
    <name type="scientific">marine metagenome</name>
    <dbReference type="NCBI Taxonomy" id="408172"/>
    <lineage>
        <taxon>unclassified sequences</taxon>
        <taxon>metagenomes</taxon>
        <taxon>ecological metagenomes</taxon>
    </lineage>
</organism>
<dbReference type="PANTHER" id="PTHR30290">
    <property type="entry name" value="PERIPLASMIC BINDING COMPONENT OF ABC TRANSPORTER"/>
    <property type="match status" value="1"/>
</dbReference>
<dbReference type="GO" id="GO:0015833">
    <property type="term" value="P:peptide transport"/>
    <property type="evidence" value="ECO:0007669"/>
    <property type="project" value="TreeGrafter"/>
</dbReference>
<dbReference type="Pfam" id="PF00496">
    <property type="entry name" value="SBP_bac_5"/>
    <property type="match status" value="1"/>
</dbReference>
<feature type="non-terminal residue" evidence="2">
    <location>
        <position position="420"/>
    </location>
</feature>
<dbReference type="PANTHER" id="PTHR30290:SF34">
    <property type="entry name" value="ABC TRANSPORTER, PERIPLASMIC OLIGO-PEPTIDE BINDING PROTEIN, PUTATIVE-RELATED"/>
    <property type="match status" value="1"/>
</dbReference>
<protein>
    <recommendedName>
        <fullName evidence="1">Solute-binding protein family 5 domain-containing protein</fullName>
    </recommendedName>
</protein>
<feature type="domain" description="Solute-binding protein family 5" evidence="1">
    <location>
        <begin position="47"/>
        <end position="419"/>
    </location>
</feature>
<dbReference type="EMBL" id="UINC01080176">
    <property type="protein sequence ID" value="SVC22870.1"/>
    <property type="molecule type" value="Genomic_DNA"/>
</dbReference>
<dbReference type="SUPFAM" id="SSF53850">
    <property type="entry name" value="Periplasmic binding protein-like II"/>
    <property type="match status" value="1"/>
</dbReference>
<evidence type="ECO:0000313" key="2">
    <source>
        <dbReference type="EMBL" id="SVC22870.1"/>
    </source>
</evidence>
<sequence length="420" mass="46769">PDVLTSVSIGDPVTLDPAEAYDSASGAILTNTYETLVFYDREQTNKLIPILAEELPTVANGGISQDGLTYTFKIRQGVTFHDGSPMDADDVVFSLNRMLIIDHPSGPAWMYTEILDKTDADGDGIADSIVKIDQYTVQFQLNQSAPRFLPIMAYNGASILSEQWLTSLGCGVPVPGQECVPITDKVMGTGPYMMNEDYGGKWVREQYVLMQYYPDYWRGWSDSQRLSNGAVSGFIKTVYLKKNNDQPSRVLELLSGKTDFAYVEPSFREQVRGQPGIDYEEGLKSLSMGFIGFNHDIANYEGTAPSSDFFTNVDIRKGFCYAFDYDSYINNVLDGFGFQPKGPIPEGLLGYDSKGPSYSYNLDMAESHFRDAGVWESGFTFTAYYNSGNDVRLNALLLLENAVENLNPKFNMEVQGLEWP</sequence>
<accession>A0A382KEC1</accession>
<dbReference type="Gene3D" id="3.10.105.10">
    <property type="entry name" value="Dipeptide-binding Protein, Domain 3"/>
    <property type="match status" value="1"/>
</dbReference>
<feature type="non-terminal residue" evidence="2">
    <location>
        <position position="1"/>
    </location>
</feature>
<dbReference type="InterPro" id="IPR039424">
    <property type="entry name" value="SBP_5"/>
</dbReference>